<sequence length="103" mass="12406">PTYWIGHELFNLIFPFLTTKPVGLREFINRLWTEREAEWDLHDPLPFLALYHWQWLLVFLWQVMPDTECLWGANCSRDGIVKGKRWSRMNASTGKVFWKDNSH</sequence>
<evidence type="ECO:0000313" key="2">
    <source>
        <dbReference type="Proteomes" id="UP000013776"/>
    </source>
</evidence>
<feature type="non-terminal residue" evidence="1">
    <location>
        <position position="1"/>
    </location>
</feature>
<accession>R4XCQ2</accession>
<comment type="caution">
    <text evidence="1">The sequence shown here is derived from an EMBL/GenBank/DDBJ whole genome shotgun (WGS) entry which is preliminary data.</text>
</comment>
<organism evidence="1 2">
    <name type="scientific">Taphrina deformans (strain PYCC 5710 / ATCC 11124 / CBS 356.35 / IMI 108563 / JCM 9778 / NBRC 8474)</name>
    <name type="common">Peach leaf curl fungus</name>
    <name type="synonym">Lalaria deformans</name>
    <dbReference type="NCBI Taxonomy" id="1097556"/>
    <lineage>
        <taxon>Eukaryota</taxon>
        <taxon>Fungi</taxon>
        <taxon>Dikarya</taxon>
        <taxon>Ascomycota</taxon>
        <taxon>Taphrinomycotina</taxon>
        <taxon>Taphrinomycetes</taxon>
        <taxon>Taphrinales</taxon>
        <taxon>Taphrinaceae</taxon>
        <taxon>Taphrina</taxon>
    </lineage>
</organism>
<dbReference type="OrthoDB" id="186626at2759"/>
<dbReference type="AlphaFoldDB" id="R4XCQ2"/>
<dbReference type="VEuPathDB" id="FungiDB:TAPDE_003939"/>
<keyword evidence="2" id="KW-1185">Reference proteome</keyword>
<dbReference type="EMBL" id="CAHR02000162">
    <property type="protein sequence ID" value="CCG83619.1"/>
    <property type="molecule type" value="Genomic_DNA"/>
</dbReference>
<dbReference type="Proteomes" id="UP000013776">
    <property type="component" value="Unassembled WGS sequence"/>
</dbReference>
<proteinExistence type="predicted"/>
<evidence type="ECO:0000313" key="1">
    <source>
        <dbReference type="EMBL" id="CCG83619.1"/>
    </source>
</evidence>
<protein>
    <submittedName>
        <fullName evidence="1">Uncharacterized protein</fullName>
    </submittedName>
</protein>
<reference evidence="1 2" key="1">
    <citation type="journal article" date="2013" name="MBio">
        <title>Genome sequencing of the plant pathogen Taphrina deformans, the causal agent of peach leaf curl.</title>
        <authorList>
            <person name="Cisse O.H."/>
            <person name="Almeida J.M.G.C.F."/>
            <person name="Fonseca A."/>
            <person name="Kumar A.A."/>
            <person name="Salojaervi J."/>
            <person name="Overmyer K."/>
            <person name="Hauser P.M."/>
            <person name="Pagni M."/>
        </authorList>
    </citation>
    <scope>NUCLEOTIDE SEQUENCE [LARGE SCALE GENOMIC DNA]</scope>
    <source>
        <strain evidence="2">PYCC 5710 / ATCC 11124 / CBS 356.35 / IMI 108563 / JCM 9778 / NBRC 8474</strain>
    </source>
</reference>
<name>R4XCQ2_TAPDE</name>
<gene>
    <name evidence="1" type="ORF">TAPDE_003939</name>
</gene>